<organism evidence="8 9">
    <name type="scientific">Chryseomicrobium palamuruense</name>
    <dbReference type="NCBI Taxonomy" id="682973"/>
    <lineage>
        <taxon>Bacteria</taxon>
        <taxon>Bacillati</taxon>
        <taxon>Bacillota</taxon>
        <taxon>Bacilli</taxon>
        <taxon>Bacillales</taxon>
        <taxon>Caryophanaceae</taxon>
        <taxon>Chryseomicrobium</taxon>
    </lineage>
</organism>
<reference evidence="9" key="1">
    <citation type="journal article" date="2019" name="Int. J. Syst. Evol. Microbiol.">
        <title>The Global Catalogue of Microorganisms (GCM) 10K type strain sequencing project: providing services to taxonomists for standard genome sequencing and annotation.</title>
        <authorList>
            <consortium name="The Broad Institute Genomics Platform"/>
            <consortium name="The Broad Institute Genome Sequencing Center for Infectious Disease"/>
            <person name="Wu L."/>
            <person name="Ma J."/>
        </authorList>
    </citation>
    <scope>NUCLEOTIDE SEQUENCE [LARGE SCALE GENOMIC DNA]</scope>
    <source>
        <strain evidence="9">CCUG 50353</strain>
    </source>
</reference>
<keyword evidence="8" id="KW-0969">Cilium</keyword>
<evidence type="ECO:0000259" key="7">
    <source>
        <dbReference type="Pfam" id="PF04316"/>
    </source>
</evidence>
<dbReference type="SUPFAM" id="SSF101498">
    <property type="entry name" value="Anti-sigma factor FlgM"/>
    <property type="match status" value="1"/>
</dbReference>
<keyword evidence="6" id="KW-0804">Transcription</keyword>
<evidence type="ECO:0000256" key="4">
    <source>
        <dbReference type="ARBA" id="ARBA00022795"/>
    </source>
</evidence>
<evidence type="ECO:0000256" key="2">
    <source>
        <dbReference type="ARBA" id="ARBA00017823"/>
    </source>
</evidence>
<keyword evidence="8" id="KW-0282">Flagellum</keyword>
<keyword evidence="4" id="KW-1005">Bacterial flagellum biogenesis</keyword>
<keyword evidence="8" id="KW-0966">Cell projection</keyword>
<protein>
    <recommendedName>
        <fullName evidence="2">Negative regulator of flagellin synthesis</fullName>
    </recommendedName>
</protein>
<comment type="caution">
    <text evidence="8">The sequence shown here is derived from an EMBL/GenBank/DDBJ whole genome shotgun (WGS) entry which is preliminary data.</text>
</comment>
<evidence type="ECO:0000313" key="9">
    <source>
        <dbReference type="Proteomes" id="UP001595733"/>
    </source>
</evidence>
<feature type="domain" description="Anti-sigma-28 factor FlgM C-terminal" evidence="7">
    <location>
        <begin position="34"/>
        <end position="83"/>
    </location>
</feature>
<dbReference type="NCBIfam" id="TIGR03824">
    <property type="entry name" value="FlgM_jcvi"/>
    <property type="match status" value="1"/>
</dbReference>
<dbReference type="EMBL" id="JBHSEF010000022">
    <property type="protein sequence ID" value="MFC4355276.1"/>
    <property type="molecule type" value="Genomic_DNA"/>
</dbReference>
<dbReference type="InterPro" id="IPR031316">
    <property type="entry name" value="FlgM_C"/>
</dbReference>
<dbReference type="Pfam" id="PF04316">
    <property type="entry name" value="FlgM"/>
    <property type="match status" value="1"/>
</dbReference>
<name>A0ABV8UXH4_9BACL</name>
<keyword evidence="3" id="KW-0678">Repressor</keyword>
<keyword evidence="9" id="KW-1185">Reference proteome</keyword>
<gene>
    <name evidence="8" type="primary">flgM</name>
    <name evidence="8" type="ORF">ACFO0S_09480</name>
</gene>
<dbReference type="InterPro" id="IPR035890">
    <property type="entry name" value="Anti-sigma-28_factor_FlgM_sf"/>
</dbReference>
<evidence type="ECO:0000256" key="5">
    <source>
        <dbReference type="ARBA" id="ARBA00023015"/>
    </source>
</evidence>
<sequence length="92" mass="10429">MNVDKTGNSPYLHSYQKTAKIEKSIPSTPVSSEDHVQISNRAQELYQQTAKERARQERVAEIKLQVEEGTYQVNSKKLADDMTNFWLGGSAK</sequence>
<dbReference type="RefSeq" id="WP_378141696.1">
    <property type="nucleotide sequence ID" value="NZ_JBHSEF010000022.1"/>
</dbReference>
<proteinExistence type="inferred from homology"/>
<comment type="similarity">
    <text evidence="1">Belongs to the FlgM family.</text>
</comment>
<evidence type="ECO:0000256" key="1">
    <source>
        <dbReference type="ARBA" id="ARBA00005322"/>
    </source>
</evidence>
<accession>A0ABV8UXH4</accession>
<evidence type="ECO:0000313" key="8">
    <source>
        <dbReference type="EMBL" id="MFC4355276.1"/>
    </source>
</evidence>
<evidence type="ECO:0000256" key="6">
    <source>
        <dbReference type="ARBA" id="ARBA00023163"/>
    </source>
</evidence>
<keyword evidence="5" id="KW-0805">Transcription regulation</keyword>
<evidence type="ECO:0000256" key="3">
    <source>
        <dbReference type="ARBA" id="ARBA00022491"/>
    </source>
</evidence>
<dbReference type="InterPro" id="IPR007412">
    <property type="entry name" value="FlgM"/>
</dbReference>
<dbReference type="Proteomes" id="UP001595733">
    <property type="component" value="Unassembled WGS sequence"/>
</dbReference>